<dbReference type="Gene3D" id="3.40.50.720">
    <property type="entry name" value="NAD(P)-binding Rossmann-like Domain"/>
    <property type="match status" value="1"/>
</dbReference>
<protein>
    <submittedName>
        <fullName evidence="3">Uncharacterized protein</fullName>
    </submittedName>
</protein>
<sequence length="351" mass="39565">MVLNVLLFLLVLLIILILIKILMPNFIEINLILLHAGWRCFETICQDYMNAPRYNTVSLYSQSSSVAVLTGGSRGLGLGVLKKLLQCEMTVILGVRNIEAARKSVESYIDSSLLMNKVIYENCDTGDLSSVREFAKRVQERFRGINLLINNAGIMEVPFKLTKDGFESQMAINYIGHFLLTHLLMPQLIYGSKESGKTSRVVSVSSCSHFVGKIRYNDFNYTNIYHGQISYSDSKLAQVMFTRHLHEMCKENNWNVHAYSCHPGFVNTGLFATSLFGPLDKFREFVCKNLEQGARTVVYAAIAPEIESNGGAYITNCRPSKMSYKAMDNAECRKLFLFTCDRLGIKSFGSE</sequence>
<evidence type="ECO:0000256" key="2">
    <source>
        <dbReference type="SAM" id="Phobius"/>
    </source>
</evidence>
<keyword evidence="2" id="KW-0812">Transmembrane</keyword>
<organism evidence="3 4">
    <name type="scientific">Chironomus riparius</name>
    <dbReference type="NCBI Taxonomy" id="315576"/>
    <lineage>
        <taxon>Eukaryota</taxon>
        <taxon>Metazoa</taxon>
        <taxon>Ecdysozoa</taxon>
        <taxon>Arthropoda</taxon>
        <taxon>Hexapoda</taxon>
        <taxon>Insecta</taxon>
        <taxon>Pterygota</taxon>
        <taxon>Neoptera</taxon>
        <taxon>Endopterygota</taxon>
        <taxon>Diptera</taxon>
        <taxon>Nematocera</taxon>
        <taxon>Chironomoidea</taxon>
        <taxon>Chironomidae</taxon>
        <taxon>Chironominae</taxon>
        <taxon>Chironomus</taxon>
    </lineage>
</organism>
<name>A0A9N9S751_9DIPT</name>
<evidence type="ECO:0000313" key="3">
    <source>
        <dbReference type="EMBL" id="CAG9809470.1"/>
    </source>
</evidence>
<reference evidence="3" key="2">
    <citation type="submission" date="2022-10" db="EMBL/GenBank/DDBJ databases">
        <authorList>
            <consortium name="ENA_rothamsted_submissions"/>
            <consortium name="culmorum"/>
            <person name="King R."/>
        </authorList>
    </citation>
    <scope>NUCLEOTIDE SEQUENCE</scope>
</reference>
<dbReference type="EMBL" id="OU895879">
    <property type="protein sequence ID" value="CAG9809470.1"/>
    <property type="molecule type" value="Genomic_DNA"/>
</dbReference>
<evidence type="ECO:0000256" key="1">
    <source>
        <dbReference type="ARBA" id="ARBA00023002"/>
    </source>
</evidence>
<keyword evidence="4" id="KW-1185">Reference proteome</keyword>
<dbReference type="PANTHER" id="PTHR43157:SF31">
    <property type="entry name" value="PHOSPHATIDYLINOSITOL-GLYCAN BIOSYNTHESIS CLASS F PROTEIN"/>
    <property type="match status" value="1"/>
</dbReference>
<keyword evidence="2" id="KW-0472">Membrane</keyword>
<evidence type="ECO:0000313" key="4">
    <source>
        <dbReference type="Proteomes" id="UP001153620"/>
    </source>
</evidence>
<gene>
    <name evidence="3" type="ORF">CHIRRI_LOCUS12291</name>
</gene>
<reference evidence="3" key="1">
    <citation type="submission" date="2022-01" db="EMBL/GenBank/DDBJ databases">
        <authorList>
            <person name="King R."/>
        </authorList>
    </citation>
    <scope>NUCLEOTIDE SEQUENCE</scope>
</reference>
<dbReference type="Proteomes" id="UP001153620">
    <property type="component" value="Chromosome 3"/>
</dbReference>
<dbReference type="InterPro" id="IPR002347">
    <property type="entry name" value="SDR_fam"/>
</dbReference>
<dbReference type="InterPro" id="IPR036291">
    <property type="entry name" value="NAD(P)-bd_dom_sf"/>
</dbReference>
<dbReference type="PANTHER" id="PTHR43157">
    <property type="entry name" value="PHOSPHATIDYLINOSITOL-GLYCAN BIOSYNTHESIS CLASS F PROTEIN-RELATED"/>
    <property type="match status" value="1"/>
</dbReference>
<dbReference type="SUPFAM" id="SSF51735">
    <property type="entry name" value="NAD(P)-binding Rossmann-fold domains"/>
    <property type="match status" value="1"/>
</dbReference>
<dbReference type="AlphaFoldDB" id="A0A9N9S751"/>
<dbReference type="PRINTS" id="PR00081">
    <property type="entry name" value="GDHRDH"/>
</dbReference>
<dbReference type="GO" id="GO:0016491">
    <property type="term" value="F:oxidoreductase activity"/>
    <property type="evidence" value="ECO:0007669"/>
    <property type="project" value="UniProtKB-KW"/>
</dbReference>
<dbReference type="Pfam" id="PF00106">
    <property type="entry name" value="adh_short"/>
    <property type="match status" value="1"/>
</dbReference>
<proteinExistence type="predicted"/>
<keyword evidence="1" id="KW-0560">Oxidoreductase</keyword>
<feature type="transmembrane region" description="Helical" evidence="2">
    <location>
        <begin position="6"/>
        <end position="23"/>
    </location>
</feature>
<accession>A0A9N9S751</accession>
<keyword evidence="2" id="KW-1133">Transmembrane helix</keyword>
<dbReference type="OrthoDB" id="191139at2759"/>